<name>A0ABY6S355_PODCO</name>
<evidence type="ECO:0000256" key="4">
    <source>
        <dbReference type="ARBA" id="ARBA00023002"/>
    </source>
</evidence>
<dbReference type="Gene3D" id="3.50.50.60">
    <property type="entry name" value="FAD/NAD(P)-binding domain"/>
    <property type="match status" value="2"/>
</dbReference>
<evidence type="ECO:0000256" key="2">
    <source>
        <dbReference type="ARBA" id="ARBA00022630"/>
    </source>
</evidence>
<dbReference type="Proteomes" id="UP000280685">
    <property type="component" value="Chromosome 2"/>
</dbReference>
<organism evidence="6 7">
    <name type="scientific">Podospora comata</name>
    <dbReference type="NCBI Taxonomy" id="48703"/>
    <lineage>
        <taxon>Eukaryota</taxon>
        <taxon>Fungi</taxon>
        <taxon>Dikarya</taxon>
        <taxon>Ascomycota</taxon>
        <taxon>Pezizomycotina</taxon>
        <taxon>Sordariomycetes</taxon>
        <taxon>Sordariomycetidae</taxon>
        <taxon>Sordariales</taxon>
        <taxon>Podosporaceae</taxon>
        <taxon>Podospora</taxon>
    </lineage>
</organism>
<dbReference type="SUPFAM" id="SSF51905">
    <property type="entry name" value="FAD/NAD(P)-binding domain"/>
    <property type="match status" value="1"/>
</dbReference>
<comment type="similarity">
    <text evidence="1">Belongs to the FAD-binding monooxygenase family.</text>
</comment>
<sequence>MAPCLKEETPEGQQPNHSPAPAAEAPVYNIPQHLTWKDPQNRKLRVLTIGAGISGILMAYRIQKDCKNVEHVIYEKNRDIGGTWLTNKYPRAGCDVPSHAYTYQFALYPDWPRYFAFSDDLWKYLDTVCKTFGLRKYISFHTEVVGCYWREEEGMWTVKLRQQIPGQEPREFEDHCHVLLHATGVLSTPKWPDVPGLTDTFKGRVVHTAQWPEDYQQDKWANERVAVIGSGASSVQTVPGMQPYTKHLDVFVRTGIWFGVLAGNSGTPSKVYTQQERDEFRRNPSHLVAHAKAIESEVNGTWGAFYTGSMAQRGASGFFRKRMGEIIKDQRLLQGFTPTFGFGCRRITPGDPYMEAIQKHNVDVHFTAVASCTEDGVVGADGVERKVDTVVCATGYDNTYRPQFPVVGKNGVDLKDKWATAPESYLGLAVPDMPNFMTFIGPTWPIQNGSVMAPLHSVSDYAIRLIKKTQNENLRSWVPRQDITDSFNEHVQEWVKHTVWADECRSWYKNNETGRVNAIWPGSSLHYQQVIEQPRYEDFEFQYMDKNPWAHLGMGWTMQDRQGPKNGADVAPHLSLENIDPKWLEANGIGNSSKAVQPEEKRQGSPMSWSLLSSFRGIHSV</sequence>
<dbReference type="Pfam" id="PF00743">
    <property type="entry name" value="FMO-like"/>
    <property type="match status" value="1"/>
</dbReference>
<evidence type="ECO:0000256" key="3">
    <source>
        <dbReference type="ARBA" id="ARBA00022827"/>
    </source>
</evidence>
<feature type="region of interest" description="Disordered" evidence="5">
    <location>
        <begin position="1"/>
        <end position="24"/>
    </location>
</feature>
<keyword evidence="4" id="KW-0560">Oxidoreductase</keyword>
<evidence type="ECO:0000256" key="5">
    <source>
        <dbReference type="SAM" id="MobiDB-lite"/>
    </source>
</evidence>
<keyword evidence="6" id="KW-0503">Monooxygenase</keyword>
<evidence type="ECO:0000256" key="1">
    <source>
        <dbReference type="ARBA" id="ARBA00010139"/>
    </source>
</evidence>
<dbReference type="InterPro" id="IPR020946">
    <property type="entry name" value="Flavin_mOase-like"/>
</dbReference>
<accession>A0ABY6S355</accession>
<reference evidence="6" key="1">
    <citation type="submission" date="2018-02" db="EMBL/GenBank/DDBJ databases">
        <authorList>
            <person name="Silar P."/>
        </authorList>
    </citation>
    <scope>NUCLEOTIDE SEQUENCE [LARGE SCALE GENOMIC DNA]</scope>
    <source>
        <strain evidence="6">T</strain>
    </source>
</reference>
<protein>
    <submittedName>
        <fullName evidence="6">FAD-containing monooxygenase involved in aflatoxin biosynthesis orthologous to A. nidulans stcW, member of the aflatoxin cluster</fullName>
    </submittedName>
</protein>
<dbReference type="EMBL" id="LR026965">
    <property type="protein sequence ID" value="VBB75823.1"/>
    <property type="molecule type" value="Genomic_DNA"/>
</dbReference>
<keyword evidence="3" id="KW-0274">FAD</keyword>
<dbReference type="PANTHER" id="PTHR42877">
    <property type="entry name" value="L-ORNITHINE N(5)-MONOOXYGENASE-RELATED"/>
    <property type="match status" value="1"/>
</dbReference>
<gene>
    <name evidence="6" type="ORF">PODCO_207220</name>
</gene>
<proteinExistence type="inferred from homology"/>
<keyword evidence="2" id="KW-0285">Flavoprotein</keyword>
<dbReference type="InterPro" id="IPR036188">
    <property type="entry name" value="FAD/NAD-bd_sf"/>
</dbReference>
<evidence type="ECO:0000313" key="7">
    <source>
        <dbReference type="Proteomes" id="UP000280685"/>
    </source>
</evidence>
<dbReference type="PANTHER" id="PTHR42877:SF1">
    <property type="entry name" value="FAD-BINDING MONOOXYGENASE STCW"/>
    <property type="match status" value="1"/>
</dbReference>
<dbReference type="GO" id="GO:0004497">
    <property type="term" value="F:monooxygenase activity"/>
    <property type="evidence" value="ECO:0007669"/>
    <property type="project" value="UniProtKB-KW"/>
</dbReference>
<keyword evidence="7" id="KW-1185">Reference proteome</keyword>
<evidence type="ECO:0000313" key="6">
    <source>
        <dbReference type="EMBL" id="VBB75823.1"/>
    </source>
</evidence>
<dbReference type="InterPro" id="IPR051209">
    <property type="entry name" value="FAD-bind_Monooxygenase_sf"/>
</dbReference>